<feature type="signal peptide" evidence="1">
    <location>
        <begin position="1"/>
        <end position="25"/>
    </location>
</feature>
<organism evidence="3 4">
    <name type="scientific">Cohnella boryungensis</name>
    <dbReference type="NCBI Taxonomy" id="768479"/>
    <lineage>
        <taxon>Bacteria</taxon>
        <taxon>Bacillati</taxon>
        <taxon>Bacillota</taxon>
        <taxon>Bacilli</taxon>
        <taxon>Bacillales</taxon>
        <taxon>Paenibacillaceae</taxon>
        <taxon>Cohnella</taxon>
    </lineage>
</organism>
<keyword evidence="1" id="KW-0732">Signal</keyword>
<dbReference type="InterPro" id="IPR036582">
    <property type="entry name" value="Mao_N_sf"/>
</dbReference>
<accession>A0ABV8S6W4</accession>
<evidence type="ECO:0000259" key="2">
    <source>
        <dbReference type="Pfam" id="PF07833"/>
    </source>
</evidence>
<evidence type="ECO:0000313" key="4">
    <source>
        <dbReference type="Proteomes" id="UP001595755"/>
    </source>
</evidence>
<feature type="domain" description="Copper amine oxidase-like N-terminal" evidence="2">
    <location>
        <begin position="39"/>
        <end position="130"/>
    </location>
</feature>
<evidence type="ECO:0000256" key="1">
    <source>
        <dbReference type="SAM" id="SignalP"/>
    </source>
</evidence>
<dbReference type="Pfam" id="PF07833">
    <property type="entry name" value="Cu_amine_oxidN1"/>
    <property type="match status" value="1"/>
</dbReference>
<dbReference type="Gene3D" id="3.30.457.10">
    <property type="entry name" value="Copper amine oxidase-like, N-terminal domain"/>
    <property type="match status" value="1"/>
</dbReference>
<dbReference type="InterPro" id="IPR012854">
    <property type="entry name" value="Cu_amine_oxidase-like_N"/>
</dbReference>
<dbReference type="SUPFAM" id="SSF55383">
    <property type="entry name" value="Copper amine oxidase, domain N"/>
    <property type="match status" value="1"/>
</dbReference>
<sequence>MKKIATALLGGLLTVSLFSPGSSLAETTASPLVIGGKAVEGRILVPIRYLSEGLGATVDWDQQEQTITVRQDSDKLILKINSTRARWNDQELRIDVPAQASQGVTYVPIRVISQALKGTLAWEASSRTAQVTLGDRSVTVATETSYNWSTVSQSRVNSLIRKANEAIDLSSYSQIRAHFKPFFTDAYINKLIRQREMKIQHPFTTTAYSSSVDRTGRISQSASFADIGAPAVERTLELKYSGGQWMVDDIFFTYLYP</sequence>
<comment type="caution">
    <text evidence="3">The sequence shown here is derived from an EMBL/GenBank/DDBJ whole genome shotgun (WGS) entry which is preliminary data.</text>
</comment>
<dbReference type="EMBL" id="JBHSED010000011">
    <property type="protein sequence ID" value="MFC4303296.1"/>
    <property type="molecule type" value="Genomic_DNA"/>
</dbReference>
<feature type="chain" id="PRO_5046595445" evidence="1">
    <location>
        <begin position="26"/>
        <end position="257"/>
    </location>
</feature>
<dbReference type="RefSeq" id="WP_204604070.1">
    <property type="nucleotide sequence ID" value="NZ_JBHSED010000011.1"/>
</dbReference>
<dbReference type="Proteomes" id="UP001595755">
    <property type="component" value="Unassembled WGS sequence"/>
</dbReference>
<protein>
    <submittedName>
        <fullName evidence="3">Stalk domain-containing protein</fullName>
    </submittedName>
</protein>
<reference evidence="4" key="1">
    <citation type="journal article" date="2019" name="Int. J. Syst. Evol. Microbiol.">
        <title>The Global Catalogue of Microorganisms (GCM) 10K type strain sequencing project: providing services to taxonomists for standard genome sequencing and annotation.</title>
        <authorList>
            <consortium name="The Broad Institute Genomics Platform"/>
            <consortium name="The Broad Institute Genome Sequencing Center for Infectious Disease"/>
            <person name="Wu L."/>
            <person name="Ma J."/>
        </authorList>
    </citation>
    <scope>NUCLEOTIDE SEQUENCE [LARGE SCALE GENOMIC DNA]</scope>
    <source>
        <strain evidence="4">CGMCC 4.1641</strain>
    </source>
</reference>
<keyword evidence="4" id="KW-1185">Reference proteome</keyword>
<name>A0ABV8S6W4_9BACL</name>
<evidence type="ECO:0000313" key="3">
    <source>
        <dbReference type="EMBL" id="MFC4303296.1"/>
    </source>
</evidence>
<proteinExistence type="predicted"/>
<gene>
    <name evidence="3" type="ORF">ACFO1S_07510</name>
</gene>